<gene>
    <name evidence="8" type="ORF">GBAR_LOCUS21093</name>
</gene>
<dbReference type="Gene3D" id="4.10.1250.10">
    <property type="entry name" value="Aminomethyltransferase fragment"/>
    <property type="match status" value="1"/>
</dbReference>
<dbReference type="GO" id="GO:0005960">
    <property type="term" value="C:glycine cleavage complex"/>
    <property type="evidence" value="ECO:0007669"/>
    <property type="project" value="UniProtKB-UniRule"/>
</dbReference>
<keyword evidence="6" id="KW-0496">Mitochondrion</keyword>
<dbReference type="PANTHER" id="PTHR11715">
    <property type="entry name" value="GLYCINE CLEAVAGE SYSTEM H PROTEIN"/>
    <property type="match status" value="1"/>
</dbReference>
<evidence type="ECO:0000256" key="2">
    <source>
        <dbReference type="ARBA" id="ARBA00009249"/>
    </source>
</evidence>
<dbReference type="InterPro" id="IPR011053">
    <property type="entry name" value="Single_hybrid_motif"/>
</dbReference>
<reference evidence="8" key="1">
    <citation type="submission" date="2023-03" db="EMBL/GenBank/DDBJ databases">
        <authorList>
            <person name="Steffen K."/>
            <person name="Cardenas P."/>
        </authorList>
    </citation>
    <scope>NUCLEOTIDE SEQUENCE</scope>
</reference>
<accession>A0AA35SZ13</accession>
<dbReference type="NCBIfam" id="TIGR00527">
    <property type="entry name" value="gcvH"/>
    <property type="match status" value="1"/>
</dbReference>
<dbReference type="NCBIfam" id="NF002270">
    <property type="entry name" value="PRK01202.1"/>
    <property type="match status" value="1"/>
</dbReference>
<dbReference type="InterPro" id="IPR000089">
    <property type="entry name" value="Biotin_lipoyl"/>
</dbReference>
<dbReference type="Gene3D" id="2.40.50.100">
    <property type="match status" value="1"/>
</dbReference>
<feature type="modified residue" description="N6-lipoyllysine" evidence="5">
    <location>
        <position position="195"/>
    </location>
</feature>
<organism evidence="8 9">
    <name type="scientific">Geodia barretti</name>
    <name type="common">Barrett's horny sponge</name>
    <dbReference type="NCBI Taxonomy" id="519541"/>
    <lineage>
        <taxon>Eukaryota</taxon>
        <taxon>Metazoa</taxon>
        <taxon>Porifera</taxon>
        <taxon>Demospongiae</taxon>
        <taxon>Heteroscleromorpha</taxon>
        <taxon>Tetractinellida</taxon>
        <taxon>Astrophorina</taxon>
        <taxon>Geodiidae</taxon>
        <taxon>Geodia</taxon>
    </lineage>
</organism>
<dbReference type="CDD" id="cd06848">
    <property type="entry name" value="GCS_H"/>
    <property type="match status" value="1"/>
</dbReference>
<name>A0AA35SZ13_GEOBA</name>
<dbReference type="InterPro" id="IPR006222">
    <property type="entry name" value="GCVT_N"/>
</dbReference>
<dbReference type="SUPFAM" id="SSF51230">
    <property type="entry name" value="Single hybrid motif"/>
    <property type="match status" value="1"/>
</dbReference>
<dbReference type="GO" id="GO:0009249">
    <property type="term" value="P:protein lipoylation"/>
    <property type="evidence" value="ECO:0007669"/>
    <property type="project" value="TreeGrafter"/>
</dbReference>
<evidence type="ECO:0000313" key="8">
    <source>
        <dbReference type="EMBL" id="CAI8037696.1"/>
    </source>
</evidence>
<dbReference type="InterPro" id="IPR029043">
    <property type="entry name" value="GcvT/YgfZ_C"/>
</dbReference>
<dbReference type="HAMAP" id="MF_00272">
    <property type="entry name" value="GcvH"/>
    <property type="match status" value="1"/>
</dbReference>
<dbReference type="Pfam" id="PF01597">
    <property type="entry name" value="GCV_H"/>
    <property type="match status" value="1"/>
</dbReference>
<dbReference type="PROSITE" id="PS00189">
    <property type="entry name" value="LIPOYL"/>
    <property type="match status" value="1"/>
</dbReference>
<evidence type="ECO:0000256" key="5">
    <source>
        <dbReference type="PIRSR" id="PIRSR617453-50"/>
    </source>
</evidence>
<dbReference type="Pfam" id="PF08669">
    <property type="entry name" value="GCV_T_C"/>
    <property type="match status" value="1"/>
</dbReference>
<dbReference type="GO" id="GO:0019464">
    <property type="term" value="P:glycine decarboxylation via glycine cleavage system"/>
    <property type="evidence" value="ECO:0007669"/>
    <property type="project" value="UniProtKB-UniRule"/>
</dbReference>
<dbReference type="InterPro" id="IPR013977">
    <property type="entry name" value="GcvT_C"/>
</dbReference>
<dbReference type="InterPro" id="IPR002930">
    <property type="entry name" value="GCV_H"/>
</dbReference>
<comment type="similarity">
    <text evidence="2 6">Belongs to the GcvH family.</text>
</comment>
<dbReference type="Pfam" id="PF01571">
    <property type="entry name" value="GCV_T"/>
    <property type="match status" value="1"/>
</dbReference>
<dbReference type="GO" id="GO:0005739">
    <property type="term" value="C:mitochondrion"/>
    <property type="evidence" value="ECO:0007669"/>
    <property type="project" value="UniProtKB-SubCell"/>
</dbReference>
<dbReference type="InterPro" id="IPR003016">
    <property type="entry name" value="2-oxoA_DH_lipoyl-BS"/>
</dbReference>
<dbReference type="PROSITE" id="PS50968">
    <property type="entry name" value="BIOTINYL_LIPOYL"/>
    <property type="match status" value="1"/>
</dbReference>
<evidence type="ECO:0000313" key="9">
    <source>
        <dbReference type="Proteomes" id="UP001174909"/>
    </source>
</evidence>
<feature type="domain" description="Lipoyl-binding" evidence="7">
    <location>
        <begin position="154"/>
        <end position="236"/>
    </location>
</feature>
<dbReference type="AlphaFoldDB" id="A0AA35SZ13"/>
<comment type="function">
    <text evidence="6">The H protein shuttles the methylamine group of glycine from the P protein to the T protein.</text>
</comment>
<dbReference type="InterPro" id="IPR027266">
    <property type="entry name" value="TrmE/GcvT-like"/>
</dbReference>
<dbReference type="Proteomes" id="UP001174909">
    <property type="component" value="Unassembled WGS sequence"/>
</dbReference>
<evidence type="ECO:0000256" key="3">
    <source>
        <dbReference type="ARBA" id="ARBA00022823"/>
    </source>
</evidence>
<dbReference type="PANTHER" id="PTHR11715:SF3">
    <property type="entry name" value="GLYCINE CLEAVAGE SYSTEM H PROTEIN-RELATED"/>
    <property type="match status" value="1"/>
</dbReference>
<dbReference type="SUPFAM" id="SSF101790">
    <property type="entry name" value="Aminomethyltransferase beta-barrel domain"/>
    <property type="match status" value="1"/>
</dbReference>
<keyword evidence="9" id="KW-1185">Reference proteome</keyword>
<comment type="cofactor">
    <cofactor evidence="6">
        <name>(R)-lipoate</name>
        <dbReference type="ChEBI" id="CHEBI:83088"/>
    </cofactor>
    <text evidence="6">Binds 1 lipoyl cofactor covalently.</text>
</comment>
<comment type="caution">
    <text evidence="8">The sequence shown here is derived from an EMBL/GenBank/DDBJ whole genome shotgun (WGS) entry which is preliminary data.</text>
</comment>
<comment type="subunit">
    <text evidence="6">The glycine cleavage system is composed of four proteins: P, T, L and H.</text>
</comment>
<evidence type="ECO:0000256" key="1">
    <source>
        <dbReference type="ARBA" id="ARBA00008609"/>
    </source>
</evidence>
<dbReference type="InterPro" id="IPR033753">
    <property type="entry name" value="GCV_H/Fam206"/>
</dbReference>
<evidence type="ECO:0000256" key="6">
    <source>
        <dbReference type="RuleBase" id="RU364055"/>
    </source>
</evidence>
<evidence type="ECO:0000259" key="7">
    <source>
        <dbReference type="PROSITE" id="PS50968"/>
    </source>
</evidence>
<proteinExistence type="inferred from homology"/>
<comment type="similarity">
    <text evidence="1">Belongs to the GcvT family.</text>
</comment>
<sequence>MPAHIWMTLVDEGAASCGLGARDVLRLEAGLLLHGNDMSVDTNPYEAGVGRFVRPDRRGYVAREALLRARDEGVERSLVGFVMTGRGIARHGYNIMSEGREIGEVTSGSPSPLLDRNIGLGYVPADYSAEETMTLDALKYSEEHEWVRLESDGIAVIGITDFAAESLGDVVFVELPEVGAELVQFEKMGEIESVKAVSDLYSPVSGTIAERNDSVIDSPELVNDSPFDSGWMLRVNLSDSAQLDNLMFRSEYQTMLEAQP</sequence>
<dbReference type="Gene3D" id="3.30.1360.120">
    <property type="entry name" value="Probable tRNA modification gtpase trme, domain 1"/>
    <property type="match status" value="1"/>
</dbReference>
<keyword evidence="3 5" id="KW-0450">Lipoyl</keyword>
<dbReference type="SUPFAM" id="SSF103025">
    <property type="entry name" value="Folate-binding domain"/>
    <property type="match status" value="1"/>
</dbReference>
<dbReference type="Gene3D" id="2.40.30.110">
    <property type="entry name" value="Aminomethyltransferase beta-barrel domains"/>
    <property type="match status" value="1"/>
</dbReference>
<comment type="subcellular location">
    <subcellularLocation>
        <location evidence="6">Mitochondrion</location>
    </subcellularLocation>
</comment>
<protein>
    <recommendedName>
        <fullName evidence="6">Glycine cleavage system H protein</fullName>
    </recommendedName>
</protein>
<dbReference type="EMBL" id="CASHTH010002955">
    <property type="protein sequence ID" value="CAI8037696.1"/>
    <property type="molecule type" value="Genomic_DNA"/>
</dbReference>
<evidence type="ECO:0000256" key="4">
    <source>
        <dbReference type="ARBA" id="ARBA00022946"/>
    </source>
</evidence>
<keyword evidence="4 6" id="KW-0809">Transit peptide</keyword>
<dbReference type="GO" id="GO:0005829">
    <property type="term" value="C:cytosol"/>
    <property type="evidence" value="ECO:0007669"/>
    <property type="project" value="TreeGrafter"/>
</dbReference>
<dbReference type="InterPro" id="IPR017453">
    <property type="entry name" value="GCV_H_sub"/>
</dbReference>